<dbReference type="GO" id="GO:0016616">
    <property type="term" value="F:oxidoreductase activity, acting on the CH-OH group of donors, NAD or NADP as acceptor"/>
    <property type="evidence" value="ECO:0007669"/>
    <property type="project" value="TreeGrafter"/>
</dbReference>
<dbReference type="Pfam" id="PF01370">
    <property type="entry name" value="Epimerase"/>
    <property type="match status" value="1"/>
</dbReference>
<dbReference type="Proteomes" id="UP001164286">
    <property type="component" value="Unassembled WGS sequence"/>
</dbReference>
<evidence type="ECO:0000256" key="2">
    <source>
        <dbReference type="ARBA" id="ARBA00023445"/>
    </source>
</evidence>
<dbReference type="InterPro" id="IPR050425">
    <property type="entry name" value="NAD(P)_dehydrat-like"/>
</dbReference>
<dbReference type="SUPFAM" id="SSF51735">
    <property type="entry name" value="NAD(P)-binding Rossmann-fold domains"/>
    <property type="match status" value="1"/>
</dbReference>
<dbReference type="RefSeq" id="XP_052948147.1">
    <property type="nucleotide sequence ID" value="XM_053092146.1"/>
</dbReference>
<keyword evidence="1" id="KW-0560">Oxidoreductase</keyword>
<keyword evidence="5" id="KW-1185">Reference proteome</keyword>
<comment type="caution">
    <text evidence="4">The sequence shown here is derived from an EMBL/GenBank/DDBJ whole genome shotgun (WGS) entry which is preliminary data.</text>
</comment>
<dbReference type="PANTHER" id="PTHR10366:SF579">
    <property type="entry name" value="3-BETA HYDROXYSTEROID DEHYDROGENASE_ISOMERASE FAMILY PROTEIN (AFU_ORTHOLOGUE AFUA_3G02250)"/>
    <property type="match status" value="1"/>
</dbReference>
<feature type="domain" description="NAD-dependent epimerase/dehydratase" evidence="3">
    <location>
        <begin position="5"/>
        <end position="271"/>
    </location>
</feature>
<dbReference type="PANTHER" id="PTHR10366">
    <property type="entry name" value="NAD DEPENDENT EPIMERASE/DEHYDRATASE"/>
    <property type="match status" value="1"/>
</dbReference>
<protein>
    <submittedName>
        <fullName evidence="4">Oxidoreductase</fullName>
    </submittedName>
</protein>
<evidence type="ECO:0000259" key="3">
    <source>
        <dbReference type="Pfam" id="PF01370"/>
    </source>
</evidence>
<dbReference type="InterPro" id="IPR001509">
    <property type="entry name" value="Epimerase_deHydtase"/>
</dbReference>
<comment type="similarity">
    <text evidence="2">Belongs to the NAD(P)-dependent epimerase/dehydratase family. Dihydroflavonol-4-reductase subfamily.</text>
</comment>
<evidence type="ECO:0000313" key="5">
    <source>
        <dbReference type="Proteomes" id="UP001164286"/>
    </source>
</evidence>
<organism evidence="4 5">
    <name type="scientific">Dioszegia hungarica</name>
    <dbReference type="NCBI Taxonomy" id="4972"/>
    <lineage>
        <taxon>Eukaryota</taxon>
        <taxon>Fungi</taxon>
        <taxon>Dikarya</taxon>
        <taxon>Basidiomycota</taxon>
        <taxon>Agaricomycotina</taxon>
        <taxon>Tremellomycetes</taxon>
        <taxon>Tremellales</taxon>
        <taxon>Bulleribasidiaceae</taxon>
        <taxon>Dioszegia</taxon>
    </lineage>
</organism>
<reference evidence="4" key="1">
    <citation type="journal article" date="2022" name="G3 (Bethesda)">
        <title>High quality genome of the basidiomycete yeast Dioszegia hungarica PDD-24b-2 isolated from cloud water.</title>
        <authorList>
            <person name="Jarrige D."/>
            <person name="Haridas S."/>
            <person name="Bleykasten-Grosshans C."/>
            <person name="Joly M."/>
            <person name="Nadalig T."/>
            <person name="Sancelme M."/>
            <person name="Vuilleumier S."/>
            <person name="Grigoriev I.V."/>
            <person name="Amato P."/>
            <person name="Bringel F."/>
        </authorList>
    </citation>
    <scope>NUCLEOTIDE SEQUENCE</scope>
    <source>
        <strain evidence="4">PDD-24b-2</strain>
    </source>
</reference>
<evidence type="ECO:0000256" key="1">
    <source>
        <dbReference type="ARBA" id="ARBA00023002"/>
    </source>
</evidence>
<sequence>MSSTVLITGTTAFLGAHVVERFLHAGWTVHATIRSSSKQPALESSPFFGPFIQSGKLKLFTVGDLTTANYSDAIKGCTAVVHVASPVEFTSNDFRKDYLAPAQEGTRSVVEAAIKEEGVKHIVMTSTYGAVGSHQDAPWKQVGTTFTEANWNPYTLEQLDEIAKTGVNTNPYFPPQSLYYMGAKKYAEITATELCDEARKKGRDISFAAMNCVIIAGPPIQPQDSLSQGGMSTEIFYALLGGKDAPIAPADFPYMVDVRDAAEAHYQAVVRDADGRFNLSGGPYSFQQVVDFLHQAYPAESHRVPVGTPGKYEYKDPGVYGFDSSKSTRELGIKYHTFEETMTAAYDRFLQLEKEGLK</sequence>
<accession>A0AA38LWJ1</accession>
<dbReference type="EMBL" id="JAKWFO010000003">
    <property type="protein sequence ID" value="KAI9638370.1"/>
    <property type="molecule type" value="Genomic_DNA"/>
</dbReference>
<proteinExistence type="inferred from homology"/>
<name>A0AA38LWJ1_9TREE</name>
<gene>
    <name evidence="4" type="ORF">MKK02DRAFT_42757</name>
</gene>
<evidence type="ECO:0000313" key="4">
    <source>
        <dbReference type="EMBL" id="KAI9638370.1"/>
    </source>
</evidence>
<dbReference type="InterPro" id="IPR036291">
    <property type="entry name" value="NAD(P)-bd_dom_sf"/>
</dbReference>
<dbReference type="AlphaFoldDB" id="A0AA38LWJ1"/>
<dbReference type="GeneID" id="77731351"/>
<dbReference type="Gene3D" id="3.40.50.720">
    <property type="entry name" value="NAD(P)-binding Rossmann-like Domain"/>
    <property type="match status" value="1"/>
</dbReference>